<accession>A0A0S2ISC0</accession>
<organism evidence="1">
    <name type="scientific">Leptospira borgpetersenii serovar Ballum</name>
    <dbReference type="NCBI Taxonomy" id="280505"/>
    <lineage>
        <taxon>Bacteria</taxon>
        <taxon>Pseudomonadati</taxon>
        <taxon>Spirochaetota</taxon>
        <taxon>Spirochaetia</taxon>
        <taxon>Leptospirales</taxon>
        <taxon>Leptospiraceae</taxon>
        <taxon>Leptospira</taxon>
    </lineage>
</organism>
<sequence>MVIPICPNVCAKSRRTQEPGALVFSLLNTSQRDQSSRTFDRNGENDDVRNIALNVLRKTPVELSLNDAKQRISIATTLGKLDKL</sequence>
<gene>
    <name evidence="1" type="ORF">LBBP_02315</name>
</gene>
<name>A0A0S2ISC0_LEPBO</name>
<reference evidence="1 2" key="1">
    <citation type="journal article" date="2015" name="PLoS Negl. Trop. Dis.">
        <title>Distribution of Plasmids in Distinct Leptospira Pathogenic Species.</title>
        <authorList>
            <person name="Wang Y."/>
            <person name="Zhuang X."/>
            <person name="Zhong Y."/>
            <person name="Zhang C."/>
            <person name="Zhang Y."/>
            <person name="Zeng L."/>
            <person name="Zhu Y."/>
            <person name="He P."/>
            <person name="Dong K."/>
            <person name="Pal U."/>
            <person name="Guo X."/>
            <person name="Qin J."/>
        </authorList>
    </citation>
    <scope>NUCLEOTIDE SEQUENCE [LARGE SCALE GENOMIC DNA]</scope>
    <source>
        <strain evidence="1 2">56604</strain>
    </source>
</reference>
<dbReference type="Proteomes" id="UP000058857">
    <property type="component" value="Chromosome 1"/>
</dbReference>
<proteinExistence type="predicted"/>
<dbReference type="AlphaFoldDB" id="A0A0S2ISC0"/>
<dbReference type="EMBL" id="CP012029">
    <property type="protein sequence ID" value="ALO26564.1"/>
    <property type="molecule type" value="Genomic_DNA"/>
</dbReference>
<protein>
    <submittedName>
        <fullName evidence="1">Uncharacterized protein</fullName>
    </submittedName>
</protein>
<evidence type="ECO:0000313" key="1">
    <source>
        <dbReference type="EMBL" id="ALO26564.1"/>
    </source>
</evidence>
<dbReference type="RefSeq" id="WP_228003548.1">
    <property type="nucleotide sequence ID" value="NZ_CP012029.1"/>
</dbReference>
<evidence type="ECO:0000313" key="2">
    <source>
        <dbReference type="Proteomes" id="UP000058857"/>
    </source>
</evidence>
<dbReference type="PATRIC" id="fig|280505.15.peg.2264"/>